<evidence type="ECO:0000256" key="6">
    <source>
        <dbReference type="HAMAP-Rule" id="MF_01974"/>
    </source>
</evidence>
<dbReference type="InterPro" id="IPR001714">
    <property type="entry name" value="Pept_M24_MAP"/>
</dbReference>
<feature type="binding site" evidence="6">
    <location>
        <position position="124"/>
    </location>
    <ligand>
        <name>a divalent metal cation</name>
        <dbReference type="ChEBI" id="CHEBI:60240"/>
        <label>2</label>
        <note>catalytic</note>
    </ligand>
</feature>
<dbReference type="Gene3D" id="3.90.230.10">
    <property type="entry name" value="Creatinase/methionine aminopeptidase superfamily"/>
    <property type="match status" value="1"/>
</dbReference>
<feature type="binding site" evidence="6">
    <location>
        <position position="226"/>
    </location>
    <ligand>
        <name>a divalent metal cation</name>
        <dbReference type="ChEBI" id="CHEBI:60240"/>
        <label>2</label>
        <note>catalytic</note>
    </ligand>
</feature>
<comment type="function">
    <text evidence="1 6">Removes the N-terminal methionine from nascent proteins. The N-terminal methionine is often cleaved when the second residue in the primary sequence is small and uncharged (Met-Ala-, Cys, Gly, Pro, Ser, Thr, or Val). Requires deformylation of the N(alpha)-formylated initiator methionine before it can be hydrolyzed.</text>
</comment>
<dbReference type="SUPFAM" id="SSF55920">
    <property type="entry name" value="Creatinase/aminopeptidase"/>
    <property type="match status" value="1"/>
</dbReference>
<comment type="cofactor">
    <cofactor evidence="6">
        <name>Co(2+)</name>
        <dbReference type="ChEBI" id="CHEBI:48828"/>
    </cofactor>
    <cofactor evidence="6">
        <name>Zn(2+)</name>
        <dbReference type="ChEBI" id="CHEBI:29105"/>
    </cofactor>
    <cofactor evidence="6">
        <name>Mn(2+)</name>
        <dbReference type="ChEBI" id="CHEBI:29035"/>
    </cofactor>
    <cofactor evidence="6">
        <name>Fe(2+)</name>
        <dbReference type="ChEBI" id="CHEBI:29033"/>
    </cofactor>
    <text evidence="6">Binds 2 divalent metal cations per subunit. Has a high-affinity and a low affinity metal-binding site. The true nature of the physiological cofactor is under debate. The enzyme is active with cobalt, zinc, manganese or divalent iron ions. Most likely, methionine aminopeptidases function as mononuclear Fe(2+)-metalloproteases under physiological conditions, and the catalytically relevant metal-binding site has been assigned to the histidine-containing high-affinity site.</text>
</comment>
<comment type="catalytic activity">
    <reaction evidence="6 7">
        <text>Release of N-terminal amino acids, preferentially methionine, from peptides and arylamides.</text>
        <dbReference type="EC" id="3.4.11.18"/>
    </reaction>
</comment>
<dbReference type="EC" id="3.4.11.18" evidence="6 7"/>
<dbReference type="PRINTS" id="PR00599">
    <property type="entry name" value="MAPEPTIDASE"/>
</dbReference>
<sequence length="292" mass="30959">MVPTRAGEQRVRMRRQQLKIQLKTTDQIVKMRAAGLVVAEALEQMRAAVAPGVSTADLDRIAEKVIRDAGAVPSFKGYHGYPASICSSVNEQIVHAIPSEKQVLQEGDLISIDCGAVLDGWHGDSAITVGVGEVRPELLKMAAVAEDAMWAGLAAAARGAASGRGKLSDISYAVERAVRAGGRYGIVEGYGGHGIGTEMHQDPHVLNYGRPGRGVSLTNGLCLAIEPMITLGSPKSIELSDGWTVITKDRSVAAHVEHSMALLEDGIWVLTALDGGRERLGDLVTARQPVTN</sequence>
<evidence type="ECO:0000313" key="9">
    <source>
        <dbReference type="EMBL" id="MDP9799156.1"/>
    </source>
</evidence>
<comment type="similarity">
    <text evidence="6">Belongs to the peptidase M24A family. Methionine aminopeptidase type 1 subfamily.</text>
</comment>
<evidence type="ECO:0000256" key="7">
    <source>
        <dbReference type="RuleBase" id="RU003653"/>
    </source>
</evidence>
<dbReference type="Proteomes" id="UP001240984">
    <property type="component" value="Unassembled WGS sequence"/>
</dbReference>
<dbReference type="HAMAP" id="MF_01974">
    <property type="entry name" value="MetAP_1"/>
    <property type="match status" value="1"/>
</dbReference>
<evidence type="ECO:0000256" key="2">
    <source>
        <dbReference type="ARBA" id="ARBA00022438"/>
    </source>
</evidence>
<dbReference type="Pfam" id="PF00557">
    <property type="entry name" value="Peptidase_M24"/>
    <property type="match status" value="1"/>
</dbReference>
<evidence type="ECO:0000256" key="5">
    <source>
        <dbReference type="ARBA" id="ARBA00022801"/>
    </source>
</evidence>
<dbReference type="InterPro" id="IPR002467">
    <property type="entry name" value="Pept_M24A_MAP1"/>
</dbReference>
<feature type="domain" description="Peptidase M24" evidence="8">
    <location>
        <begin position="30"/>
        <end position="258"/>
    </location>
</feature>
<keyword evidence="2 6" id="KW-0031">Aminopeptidase</keyword>
<keyword evidence="10" id="KW-1185">Reference proteome</keyword>
<name>A0ABT9N6T9_9ACTN</name>
<evidence type="ECO:0000256" key="3">
    <source>
        <dbReference type="ARBA" id="ARBA00022670"/>
    </source>
</evidence>
<gene>
    <name evidence="6" type="primary">map</name>
    <name evidence="9" type="ORF">J2S43_007668</name>
</gene>
<dbReference type="EMBL" id="JAUSRA010000001">
    <property type="protein sequence ID" value="MDP9799156.1"/>
    <property type="molecule type" value="Genomic_DNA"/>
</dbReference>
<dbReference type="PANTHER" id="PTHR43330">
    <property type="entry name" value="METHIONINE AMINOPEPTIDASE"/>
    <property type="match status" value="1"/>
</dbReference>
<dbReference type="InterPro" id="IPR036005">
    <property type="entry name" value="Creatinase/aminopeptidase-like"/>
</dbReference>
<comment type="subunit">
    <text evidence="6">Monomer.</text>
</comment>
<feature type="binding site" evidence="6">
    <location>
        <position position="193"/>
    </location>
    <ligand>
        <name>a divalent metal cation</name>
        <dbReference type="ChEBI" id="CHEBI:60240"/>
        <label>2</label>
        <note>catalytic</note>
    </ligand>
</feature>
<feature type="binding site" evidence="6">
    <location>
        <position position="257"/>
    </location>
    <ligand>
        <name>a divalent metal cation</name>
        <dbReference type="ChEBI" id="CHEBI:60240"/>
        <label>2</label>
        <note>catalytic</note>
    </ligand>
</feature>
<keyword evidence="5 6" id="KW-0378">Hydrolase</keyword>
<protein>
    <recommendedName>
        <fullName evidence="6 7">Methionine aminopeptidase</fullName>
        <shortName evidence="6">MAP</shortName>
        <shortName evidence="6">MetAP</shortName>
        <ecNumber evidence="6 7">3.4.11.18</ecNumber>
    </recommendedName>
    <alternativeName>
        <fullName evidence="6">Peptidase M</fullName>
    </alternativeName>
</protein>
<dbReference type="CDD" id="cd01086">
    <property type="entry name" value="MetAP1"/>
    <property type="match status" value="1"/>
</dbReference>
<organism evidence="9 10">
    <name type="scientific">Catenuloplanes nepalensis</name>
    <dbReference type="NCBI Taxonomy" id="587533"/>
    <lineage>
        <taxon>Bacteria</taxon>
        <taxon>Bacillati</taxon>
        <taxon>Actinomycetota</taxon>
        <taxon>Actinomycetes</taxon>
        <taxon>Micromonosporales</taxon>
        <taxon>Micromonosporaceae</taxon>
        <taxon>Catenuloplanes</taxon>
    </lineage>
</organism>
<evidence type="ECO:0000259" key="8">
    <source>
        <dbReference type="Pfam" id="PF00557"/>
    </source>
</evidence>
<dbReference type="PROSITE" id="PS00680">
    <property type="entry name" value="MAP_1"/>
    <property type="match status" value="1"/>
</dbReference>
<evidence type="ECO:0000256" key="1">
    <source>
        <dbReference type="ARBA" id="ARBA00002521"/>
    </source>
</evidence>
<reference evidence="9 10" key="1">
    <citation type="submission" date="2023-07" db="EMBL/GenBank/DDBJ databases">
        <title>Sequencing the genomes of 1000 actinobacteria strains.</title>
        <authorList>
            <person name="Klenk H.-P."/>
        </authorList>
    </citation>
    <scope>NUCLEOTIDE SEQUENCE [LARGE SCALE GENOMIC DNA]</scope>
    <source>
        <strain evidence="9 10">DSM 44710</strain>
    </source>
</reference>
<keyword evidence="4 6" id="KW-0479">Metal-binding</keyword>
<dbReference type="InterPro" id="IPR000994">
    <property type="entry name" value="Pept_M24"/>
</dbReference>
<feature type="binding site" evidence="6">
    <location>
        <position position="124"/>
    </location>
    <ligand>
        <name>a divalent metal cation</name>
        <dbReference type="ChEBI" id="CHEBI:60240"/>
        <label>1</label>
    </ligand>
</feature>
<dbReference type="PANTHER" id="PTHR43330:SF27">
    <property type="entry name" value="METHIONINE AMINOPEPTIDASE"/>
    <property type="match status" value="1"/>
</dbReference>
<feature type="binding site" evidence="6">
    <location>
        <position position="257"/>
    </location>
    <ligand>
        <name>a divalent metal cation</name>
        <dbReference type="ChEBI" id="CHEBI:60240"/>
        <label>1</label>
    </ligand>
</feature>
<feature type="binding site" evidence="6">
    <location>
        <position position="200"/>
    </location>
    <ligand>
        <name>substrate</name>
    </ligand>
</feature>
<dbReference type="NCBIfam" id="TIGR00500">
    <property type="entry name" value="met_pdase_I"/>
    <property type="match status" value="1"/>
</dbReference>
<feature type="binding site" evidence="6">
    <location>
        <position position="113"/>
    </location>
    <ligand>
        <name>a divalent metal cation</name>
        <dbReference type="ChEBI" id="CHEBI:60240"/>
        <label>1</label>
    </ligand>
</feature>
<keyword evidence="3 6" id="KW-0645">Protease</keyword>
<comment type="caution">
    <text evidence="9">The sequence shown here is derived from an EMBL/GenBank/DDBJ whole genome shotgun (WGS) entry which is preliminary data.</text>
</comment>
<dbReference type="GO" id="GO:0004239">
    <property type="term" value="F:initiator methionyl aminopeptidase activity"/>
    <property type="evidence" value="ECO:0007669"/>
    <property type="project" value="UniProtKB-EC"/>
</dbReference>
<evidence type="ECO:0000256" key="4">
    <source>
        <dbReference type="ARBA" id="ARBA00022723"/>
    </source>
</evidence>
<proteinExistence type="inferred from homology"/>
<evidence type="ECO:0000313" key="10">
    <source>
        <dbReference type="Proteomes" id="UP001240984"/>
    </source>
</evidence>
<feature type="binding site" evidence="6">
    <location>
        <position position="95"/>
    </location>
    <ligand>
        <name>substrate</name>
    </ligand>
</feature>
<accession>A0ABT9N6T9</accession>